<dbReference type="AlphaFoldDB" id="A0A8R1V4S5"/>
<protein>
    <submittedName>
        <fullName evidence="3">Uncharacterized protein</fullName>
    </submittedName>
</protein>
<evidence type="ECO:0000313" key="3">
    <source>
        <dbReference type="EnsemblMetazoa" id="PPA46627.1"/>
    </source>
</evidence>
<proteinExistence type="predicted"/>
<feature type="region of interest" description="Disordered" evidence="1">
    <location>
        <begin position="47"/>
        <end position="69"/>
    </location>
</feature>
<evidence type="ECO:0000256" key="2">
    <source>
        <dbReference type="SAM" id="Phobius"/>
    </source>
</evidence>
<keyword evidence="4" id="KW-1185">Reference proteome</keyword>
<reference evidence="3" key="2">
    <citation type="submission" date="2022-06" db="UniProtKB">
        <authorList>
            <consortium name="EnsemblMetazoa"/>
        </authorList>
    </citation>
    <scope>IDENTIFICATION</scope>
    <source>
        <strain evidence="3">PS312</strain>
    </source>
</reference>
<accession>A0A8R1V4S5</accession>
<dbReference type="Proteomes" id="UP000005239">
    <property type="component" value="Unassembled WGS sequence"/>
</dbReference>
<dbReference type="OrthoDB" id="5855105at2759"/>
<organism evidence="3 4">
    <name type="scientific">Pristionchus pacificus</name>
    <name type="common">Parasitic nematode worm</name>
    <dbReference type="NCBI Taxonomy" id="54126"/>
    <lineage>
        <taxon>Eukaryota</taxon>
        <taxon>Metazoa</taxon>
        <taxon>Ecdysozoa</taxon>
        <taxon>Nematoda</taxon>
        <taxon>Chromadorea</taxon>
        <taxon>Rhabditida</taxon>
        <taxon>Rhabditina</taxon>
        <taxon>Diplogasteromorpha</taxon>
        <taxon>Diplogasteroidea</taxon>
        <taxon>Neodiplogasteridae</taxon>
        <taxon>Pristionchus</taxon>
    </lineage>
</organism>
<keyword evidence="2" id="KW-1133">Transmembrane helix</keyword>
<sequence length="115" mass="12551">FRFDMGFLPSLSRYDVNHCIIVLTIVCVIGTVFAFASLFIVSSIQKSRSEKKNKTPNSPTAPIPPVSVTVSSTDKNQVSIKIGEEIEYIDDRNTNVVSSTVQIASIHDSPPPANL</sequence>
<feature type="transmembrane region" description="Helical" evidence="2">
    <location>
        <begin position="20"/>
        <end position="44"/>
    </location>
</feature>
<keyword evidence="2" id="KW-0472">Membrane</keyword>
<evidence type="ECO:0000313" key="4">
    <source>
        <dbReference type="Proteomes" id="UP000005239"/>
    </source>
</evidence>
<gene>
    <name evidence="3" type="primary">WBGene00304406</name>
</gene>
<name>A0A8R1V4S5_PRIPA</name>
<evidence type="ECO:0000256" key="1">
    <source>
        <dbReference type="SAM" id="MobiDB-lite"/>
    </source>
</evidence>
<reference evidence="4" key="1">
    <citation type="journal article" date="2008" name="Nat. Genet.">
        <title>The Pristionchus pacificus genome provides a unique perspective on nematode lifestyle and parasitism.</title>
        <authorList>
            <person name="Dieterich C."/>
            <person name="Clifton S.W."/>
            <person name="Schuster L.N."/>
            <person name="Chinwalla A."/>
            <person name="Delehaunty K."/>
            <person name="Dinkelacker I."/>
            <person name="Fulton L."/>
            <person name="Fulton R."/>
            <person name="Godfrey J."/>
            <person name="Minx P."/>
            <person name="Mitreva M."/>
            <person name="Roeseler W."/>
            <person name="Tian H."/>
            <person name="Witte H."/>
            <person name="Yang S.P."/>
            <person name="Wilson R.K."/>
            <person name="Sommer R.J."/>
        </authorList>
    </citation>
    <scope>NUCLEOTIDE SEQUENCE [LARGE SCALE GENOMIC DNA]</scope>
    <source>
        <strain evidence="4">PS312</strain>
    </source>
</reference>
<keyword evidence="2" id="KW-0812">Transmembrane</keyword>
<dbReference type="EnsemblMetazoa" id="PPA46627.1">
    <property type="protein sequence ID" value="PPA46627.1"/>
    <property type="gene ID" value="WBGene00304406"/>
</dbReference>